<comment type="caution">
    <text evidence="4">The sequence shown here is derived from an EMBL/GenBank/DDBJ whole genome shotgun (WGS) entry which is preliminary data.</text>
</comment>
<dbReference type="OMA" id="TANCEPT"/>
<evidence type="ECO:0000313" key="4">
    <source>
        <dbReference type="EMBL" id="EPS35613.1"/>
    </source>
</evidence>
<organism evidence="4 5">
    <name type="scientific">Dactylellina haptotyla (strain CBS 200.50)</name>
    <name type="common">Nematode-trapping fungus</name>
    <name type="synonym">Monacrosporium haptotylum</name>
    <dbReference type="NCBI Taxonomy" id="1284197"/>
    <lineage>
        <taxon>Eukaryota</taxon>
        <taxon>Fungi</taxon>
        <taxon>Dikarya</taxon>
        <taxon>Ascomycota</taxon>
        <taxon>Pezizomycotina</taxon>
        <taxon>Orbiliomycetes</taxon>
        <taxon>Orbiliales</taxon>
        <taxon>Orbiliaceae</taxon>
        <taxon>Dactylellina</taxon>
    </lineage>
</organism>
<keyword evidence="5" id="KW-1185">Reference proteome</keyword>
<evidence type="ECO:0000256" key="3">
    <source>
        <dbReference type="SAM" id="SignalP"/>
    </source>
</evidence>
<accession>S8B958</accession>
<keyword evidence="2" id="KW-0472">Membrane</keyword>
<dbReference type="STRING" id="1284197.S8B958"/>
<dbReference type="Proteomes" id="UP000015100">
    <property type="component" value="Unassembled WGS sequence"/>
</dbReference>
<keyword evidence="2" id="KW-1133">Transmembrane helix</keyword>
<proteinExistence type="predicted"/>
<sequence>MLLPSWNSLLTTGSLVLGLALVIPQVAAQEPTAVVSLVFDSDWESALPCVQTCLFYNGGFGRGGDSPQIQDVGKAIGCGRYAKNNCFCAKALASSATSYISSFVTANCEPTQTGALAQALSLYGRYCSTANTGADALPQSTGASATDTGTFVPDQSDPAAADNGPAFSDTGLSGASKVALGVGLGLGLSVLIFLLSIFFCLWRRGRRGDQGTPTGGGSKK</sequence>
<dbReference type="EMBL" id="AQGS01001094">
    <property type="protein sequence ID" value="EPS35613.1"/>
    <property type="molecule type" value="Genomic_DNA"/>
</dbReference>
<gene>
    <name evidence="4" type="ORF">H072_10987</name>
</gene>
<feature type="chain" id="PRO_5004561062" description="Extracellular membrane protein CFEM domain-containing protein" evidence="3">
    <location>
        <begin position="29"/>
        <end position="220"/>
    </location>
</feature>
<feature type="transmembrane region" description="Helical" evidence="2">
    <location>
        <begin position="178"/>
        <end position="202"/>
    </location>
</feature>
<feature type="compositionally biased region" description="Polar residues" evidence="1">
    <location>
        <begin position="138"/>
        <end position="149"/>
    </location>
</feature>
<dbReference type="HOGENOM" id="CLU_088292_0_0_1"/>
<feature type="region of interest" description="Disordered" evidence="1">
    <location>
        <begin position="138"/>
        <end position="165"/>
    </location>
</feature>
<dbReference type="AlphaFoldDB" id="S8B958"/>
<evidence type="ECO:0000256" key="2">
    <source>
        <dbReference type="SAM" id="Phobius"/>
    </source>
</evidence>
<evidence type="ECO:0000256" key="1">
    <source>
        <dbReference type="SAM" id="MobiDB-lite"/>
    </source>
</evidence>
<keyword evidence="2" id="KW-0812">Transmembrane</keyword>
<evidence type="ECO:0000313" key="5">
    <source>
        <dbReference type="Proteomes" id="UP000015100"/>
    </source>
</evidence>
<evidence type="ECO:0008006" key="6">
    <source>
        <dbReference type="Google" id="ProtNLM"/>
    </source>
</evidence>
<feature type="signal peptide" evidence="3">
    <location>
        <begin position="1"/>
        <end position="28"/>
    </location>
</feature>
<name>S8B958_DACHA</name>
<keyword evidence="3" id="KW-0732">Signal</keyword>
<reference evidence="4 5" key="1">
    <citation type="journal article" date="2013" name="PLoS Genet.">
        <title>Genomic mechanisms accounting for the adaptation to parasitism in nematode-trapping fungi.</title>
        <authorList>
            <person name="Meerupati T."/>
            <person name="Andersson K.M."/>
            <person name="Friman E."/>
            <person name="Kumar D."/>
            <person name="Tunlid A."/>
            <person name="Ahren D."/>
        </authorList>
    </citation>
    <scope>NUCLEOTIDE SEQUENCE [LARGE SCALE GENOMIC DNA]</scope>
    <source>
        <strain evidence="4 5">CBS 200.50</strain>
    </source>
</reference>
<dbReference type="OrthoDB" id="5308226at2759"/>
<reference evidence="5" key="2">
    <citation type="submission" date="2013-04" db="EMBL/GenBank/DDBJ databases">
        <title>Genomic mechanisms accounting for the adaptation to parasitism in nematode-trapping fungi.</title>
        <authorList>
            <person name="Ahren D.G."/>
        </authorList>
    </citation>
    <scope>NUCLEOTIDE SEQUENCE [LARGE SCALE GENOMIC DNA]</scope>
    <source>
        <strain evidence="5">CBS 200.50</strain>
    </source>
</reference>
<protein>
    <recommendedName>
        <fullName evidence="6">Extracellular membrane protein CFEM domain-containing protein</fullName>
    </recommendedName>
</protein>